<organism evidence="2 3">
    <name type="scientific">Trifolium pratense</name>
    <name type="common">Red clover</name>
    <dbReference type="NCBI Taxonomy" id="57577"/>
    <lineage>
        <taxon>Eukaryota</taxon>
        <taxon>Viridiplantae</taxon>
        <taxon>Streptophyta</taxon>
        <taxon>Embryophyta</taxon>
        <taxon>Tracheophyta</taxon>
        <taxon>Spermatophyta</taxon>
        <taxon>Magnoliopsida</taxon>
        <taxon>eudicotyledons</taxon>
        <taxon>Gunneridae</taxon>
        <taxon>Pentapetalae</taxon>
        <taxon>rosids</taxon>
        <taxon>fabids</taxon>
        <taxon>Fabales</taxon>
        <taxon>Fabaceae</taxon>
        <taxon>Papilionoideae</taxon>
        <taxon>50 kb inversion clade</taxon>
        <taxon>NPAAA clade</taxon>
        <taxon>Hologalegina</taxon>
        <taxon>IRL clade</taxon>
        <taxon>Trifolieae</taxon>
        <taxon>Trifolium</taxon>
    </lineage>
</organism>
<protein>
    <submittedName>
        <fullName evidence="2">Uncharacterized protein</fullName>
    </submittedName>
</protein>
<evidence type="ECO:0000313" key="2">
    <source>
        <dbReference type="EMBL" id="PNX67638.1"/>
    </source>
</evidence>
<dbReference type="AlphaFoldDB" id="A0A2K3KMU7"/>
<feature type="compositionally biased region" description="Basic and acidic residues" evidence="1">
    <location>
        <begin position="29"/>
        <end position="43"/>
    </location>
</feature>
<evidence type="ECO:0000313" key="3">
    <source>
        <dbReference type="Proteomes" id="UP000236291"/>
    </source>
</evidence>
<dbReference type="Proteomes" id="UP000236291">
    <property type="component" value="Unassembled WGS sequence"/>
</dbReference>
<proteinExistence type="predicted"/>
<feature type="region of interest" description="Disordered" evidence="1">
    <location>
        <begin position="1"/>
        <end position="43"/>
    </location>
</feature>
<name>A0A2K3KMU7_TRIPR</name>
<accession>A0A2K3KMU7</accession>
<feature type="non-terminal residue" evidence="2">
    <location>
        <position position="1"/>
    </location>
</feature>
<gene>
    <name evidence="2" type="ORF">L195_g063612</name>
</gene>
<reference evidence="2 3" key="2">
    <citation type="journal article" date="2017" name="Front. Plant Sci.">
        <title>Gene Classification and Mining of Molecular Markers Useful in Red Clover (Trifolium pratense) Breeding.</title>
        <authorList>
            <person name="Istvanek J."/>
            <person name="Dluhosova J."/>
            <person name="Dluhos P."/>
            <person name="Patkova L."/>
            <person name="Nedelnik J."/>
            <person name="Repkova J."/>
        </authorList>
    </citation>
    <scope>NUCLEOTIDE SEQUENCE [LARGE SCALE GENOMIC DNA]</scope>
    <source>
        <strain evidence="3">cv. Tatra</strain>
        <tissue evidence="2">Young leaves</tissue>
    </source>
</reference>
<sequence>EISSCEGGHEASPPEDVPTQPPVLTKMVVEPKPHGESPNEDQR</sequence>
<comment type="caution">
    <text evidence="2">The sequence shown here is derived from an EMBL/GenBank/DDBJ whole genome shotgun (WGS) entry which is preliminary data.</text>
</comment>
<reference evidence="2 3" key="1">
    <citation type="journal article" date="2014" name="Am. J. Bot.">
        <title>Genome assembly and annotation for red clover (Trifolium pratense; Fabaceae).</title>
        <authorList>
            <person name="Istvanek J."/>
            <person name="Jaros M."/>
            <person name="Krenek A."/>
            <person name="Repkova J."/>
        </authorList>
    </citation>
    <scope>NUCLEOTIDE SEQUENCE [LARGE SCALE GENOMIC DNA]</scope>
    <source>
        <strain evidence="3">cv. Tatra</strain>
        <tissue evidence="2">Young leaves</tissue>
    </source>
</reference>
<evidence type="ECO:0000256" key="1">
    <source>
        <dbReference type="SAM" id="MobiDB-lite"/>
    </source>
</evidence>
<dbReference type="EMBL" id="ASHM01213365">
    <property type="protein sequence ID" value="PNX67638.1"/>
    <property type="molecule type" value="Genomic_DNA"/>
</dbReference>